<feature type="active site" description="Proton acceptor" evidence="4">
    <location>
        <position position="80"/>
    </location>
</feature>
<dbReference type="PANTHER" id="PTHR43213">
    <property type="entry name" value="BIFUNCTIONAL DTTP/UTP PYROPHOSPHATASE/METHYLTRANSFERASE PROTEIN-RELATED"/>
    <property type="match status" value="1"/>
</dbReference>
<feature type="site" description="Important for substrate specificity" evidence="4">
    <location>
        <position position="164"/>
    </location>
</feature>
<keyword evidence="3 4" id="KW-0546">Nucleotide metabolism</keyword>
<comment type="catalytic activity">
    <reaction evidence="4">
        <text>dTTP + H2O = dTMP + diphosphate + H(+)</text>
        <dbReference type="Rhea" id="RHEA:28534"/>
        <dbReference type="ChEBI" id="CHEBI:15377"/>
        <dbReference type="ChEBI" id="CHEBI:15378"/>
        <dbReference type="ChEBI" id="CHEBI:33019"/>
        <dbReference type="ChEBI" id="CHEBI:37568"/>
        <dbReference type="ChEBI" id="CHEBI:63528"/>
        <dbReference type="EC" id="3.6.1.9"/>
    </reaction>
</comment>
<dbReference type="PANTHER" id="PTHR43213:SF5">
    <property type="entry name" value="BIFUNCTIONAL DTTP_UTP PYROPHOSPHATASE_METHYLTRANSFERASE PROTEIN-RELATED"/>
    <property type="match status" value="1"/>
</dbReference>
<evidence type="ECO:0000256" key="4">
    <source>
        <dbReference type="HAMAP-Rule" id="MF_00528"/>
    </source>
</evidence>
<evidence type="ECO:0000313" key="6">
    <source>
        <dbReference type="Proteomes" id="UP000574769"/>
    </source>
</evidence>
<dbReference type="PIRSF" id="PIRSF006305">
    <property type="entry name" value="Maf"/>
    <property type="match status" value="1"/>
</dbReference>
<sequence length="201" mass="21299">MTDRLETASAPVATLVLASTSPRRLELLGRLGLVPDRLAAPDIDETPLPAEAARDYAQRLALGKARAVARGADEIVLAGDTTIAVGPRILGKPEDATDLRRMLRLLSGRRHHCLSAVCVIGRDGRERVRLSDTIIAFRPLTPAEIDAYVATGEGMGKAGGYAIQGRAEAFIRFLHGSHSGVVGLPLTETRALLRAAGLPLA</sequence>
<dbReference type="AlphaFoldDB" id="A0A7W7EW68"/>
<organism evidence="5 6">
    <name type="scientific">Sphingomonas abaci</name>
    <dbReference type="NCBI Taxonomy" id="237611"/>
    <lineage>
        <taxon>Bacteria</taxon>
        <taxon>Pseudomonadati</taxon>
        <taxon>Pseudomonadota</taxon>
        <taxon>Alphaproteobacteria</taxon>
        <taxon>Sphingomonadales</taxon>
        <taxon>Sphingomonadaceae</taxon>
        <taxon>Sphingomonas</taxon>
    </lineage>
</organism>
<dbReference type="GO" id="GO:0005737">
    <property type="term" value="C:cytoplasm"/>
    <property type="evidence" value="ECO:0007669"/>
    <property type="project" value="UniProtKB-SubCell"/>
</dbReference>
<dbReference type="InterPro" id="IPR003697">
    <property type="entry name" value="Maf-like"/>
</dbReference>
<dbReference type="SUPFAM" id="SSF52972">
    <property type="entry name" value="ITPase-like"/>
    <property type="match status" value="1"/>
</dbReference>
<dbReference type="InterPro" id="IPR029001">
    <property type="entry name" value="ITPase-like_fam"/>
</dbReference>
<dbReference type="GO" id="GO:0009117">
    <property type="term" value="P:nucleotide metabolic process"/>
    <property type="evidence" value="ECO:0007669"/>
    <property type="project" value="UniProtKB-KW"/>
</dbReference>
<keyword evidence="4" id="KW-0963">Cytoplasm</keyword>
<evidence type="ECO:0000256" key="2">
    <source>
        <dbReference type="ARBA" id="ARBA00022801"/>
    </source>
</evidence>
<dbReference type="EMBL" id="JACHNY010000001">
    <property type="protein sequence ID" value="MBB4616247.1"/>
    <property type="molecule type" value="Genomic_DNA"/>
</dbReference>
<keyword evidence="2 4" id="KW-0378">Hydrolase</keyword>
<evidence type="ECO:0000256" key="1">
    <source>
        <dbReference type="ARBA" id="ARBA00001968"/>
    </source>
</evidence>
<feature type="site" description="Important for substrate specificity" evidence="4">
    <location>
        <position position="81"/>
    </location>
</feature>
<gene>
    <name evidence="5" type="ORF">GGQ96_000353</name>
</gene>
<dbReference type="HAMAP" id="MF_00528">
    <property type="entry name" value="Maf"/>
    <property type="match status" value="1"/>
</dbReference>
<dbReference type="CDD" id="cd00555">
    <property type="entry name" value="Maf"/>
    <property type="match status" value="1"/>
</dbReference>
<dbReference type="EC" id="3.6.1.9" evidence="4"/>
<accession>A0A7W7EW68</accession>
<protein>
    <recommendedName>
        <fullName evidence="4">dTTP/UTP pyrophosphatase</fullName>
        <shortName evidence="4">dTTPase/UTPase</shortName>
        <ecNumber evidence="4">3.6.1.9</ecNumber>
    </recommendedName>
    <alternativeName>
        <fullName evidence="4">Nucleoside triphosphate pyrophosphatase</fullName>
    </alternativeName>
    <alternativeName>
        <fullName evidence="4">Nucleotide pyrophosphatase</fullName>
        <shortName evidence="4">Nucleotide PPase</shortName>
    </alternativeName>
</protein>
<dbReference type="NCBIfam" id="TIGR00172">
    <property type="entry name" value="maf"/>
    <property type="match status" value="1"/>
</dbReference>
<comment type="cofactor">
    <cofactor evidence="1 4">
        <name>a divalent metal cation</name>
        <dbReference type="ChEBI" id="CHEBI:60240"/>
    </cofactor>
</comment>
<reference evidence="5 6" key="1">
    <citation type="submission" date="2020-08" db="EMBL/GenBank/DDBJ databases">
        <title>Genomic Encyclopedia of Type Strains, Phase IV (KMG-IV): sequencing the most valuable type-strain genomes for metagenomic binning, comparative biology and taxonomic classification.</title>
        <authorList>
            <person name="Goeker M."/>
        </authorList>
    </citation>
    <scope>NUCLEOTIDE SEQUENCE [LARGE SCALE GENOMIC DNA]</scope>
    <source>
        <strain evidence="5 6">DSM 15867</strain>
    </source>
</reference>
<proteinExistence type="inferred from homology"/>
<feature type="site" description="Important for substrate specificity" evidence="4">
    <location>
        <position position="23"/>
    </location>
</feature>
<dbReference type="Gene3D" id="3.90.950.10">
    <property type="match status" value="1"/>
</dbReference>
<comment type="similarity">
    <text evidence="4">Belongs to the Maf family. YhdE subfamily.</text>
</comment>
<dbReference type="RefSeq" id="WP_184110940.1">
    <property type="nucleotide sequence ID" value="NZ_JACHNY010000001.1"/>
</dbReference>
<dbReference type="Proteomes" id="UP000574769">
    <property type="component" value="Unassembled WGS sequence"/>
</dbReference>
<comment type="caution">
    <text evidence="5">The sequence shown here is derived from an EMBL/GenBank/DDBJ whole genome shotgun (WGS) entry which is preliminary data.</text>
</comment>
<comment type="subcellular location">
    <subcellularLocation>
        <location evidence="4">Cytoplasm</location>
    </subcellularLocation>
</comment>
<evidence type="ECO:0000256" key="3">
    <source>
        <dbReference type="ARBA" id="ARBA00023080"/>
    </source>
</evidence>
<comment type="function">
    <text evidence="4">Nucleoside triphosphate pyrophosphatase that hydrolyzes dTTP and UTP. May have a dual role in cell division arrest and in preventing the incorporation of modified nucleotides into cellular nucleic acids.</text>
</comment>
<comment type="caution">
    <text evidence="4">Lacks conserved residue(s) required for the propagation of feature annotation.</text>
</comment>
<dbReference type="Pfam" id="PF02545">
    <property type="entry name" value="Maf"/>
    <property type="match status" value="1"/>
</dbReference>
<keyword evidence="6" id="KW-1185">Reference proteome</keyword>
<comment type="catalytic activity">
    <reaction evidence="4">
        <text>UTP + H2O = UMP + diphosphate + H(+)</text>
        <dbReference type="Rhea" id="RHEA:29395"/>
        <dbReference type="ChEBI" id="CHEBI:15377"/>
        <dbReference type="ChEBI" id="CHEBI:15378"/>
        <dbReference type="ChEBI" id="CHEBI:33019"/>
        <dbReference type="ChEBI" id="CHEBI:46398"/>
        <dbReference type="ChEBI" id="CHEBI:57865"/>
        <dbReference type="EC" id="3.6.1.9"/>
    </reaction>
</comment>
<dbReference type="GO" id="GO:0047429">
    <property type="term" value="F:nucleoside triphosphate diphosphatase activity"/>
    <property type="evidence" value="ECO:0007669"/>
    <property type="project" value="UniProtKB-EC"/>
</dbReference>
<evidence type="ECO:0000313" key="5">
    <source>
        <dbReference type="EMBL" id="MBB4616247.1"/>
    </source>
</evidence>
<name>A0A7W7EW68_9SPHN</name>